<dbReference type="InterPro" id="IPR036390">
    <property type="entry name" value="WH_DNA-bd_sf"/>
</dbReference>
<feature type="transmembrane region" description="Helical" evidence="10">
    <location>
        <begin position="27"/>
        <end position="50"/>
    </location>
</feature>
<protein>
    <submittedName>
        <fullName evidence="12">Zinc ABC transporter permease</fullName>
    </submittedName>
</protein>
<evidence type="ECO:0000256" key="1">
    <source>
        <dbReference type="ARBA" id="ARBA00004651"/>
    </source>
</evidence>
<dbReference type="Pfam" id="PF00950">
    <property type="entry name" value="ABC-3"/>
    <property type="match status" value="1"/>
</dbReference>
<feature type="transmembrane region" description="Helical" evidence="10">
    <location>
        <begin position="217"/>
        <end position="237"/>
    </location>
</feature>
<dbReference type="OrthoDB" id="9804300at2"/>
<feature type="transmembrane region" description="Helical" evidence="10">
    <location>
        <begin position="113"/>
        <end position="131"/>
    </location>
</feature>
<keyword evidence="13" id="KW-1185">Reference proteome</keyword>
<feature type="transmembrane region" description="Helical" evidence="10">
    <location>
        <begin position="81"/>
        <end position="101"/>
    </location>
</feature>
<dbReference type="Pfam" id="PF02742">
    <property type="entry name" value="Fe_dep_repr_C"/>
    <property type="match status" value="1"/>
</dbReference>
<feature type="compositionally biased region" description="Basic and acidic residues" evidence="9">
    <location>
        <begin position="440"/>
        <end position="452"/>
    </location>
</feature>
<organism evidence="12 13">
    <name type="scientific">Thiomicrorhabdus sediminis</name>
    <dbReference type="NCBI Taxonomy" id="2580412"/>
    <lineage>
        <taxon>Bacteria</taxon>
        <taxon>Pseudomonadati</taxon>
        <taxon>Pseudomonadota</taxon>
        <taxon>Gammaproteobacteria</taxon>
        <taxon>Thiotrichales</taxon>
        <taxon>Piscirickettsiaceae</taxon>
        <taxon>Thiomicrorhabdus</taxon>
    </lineage>
</organism>
<keyword evidence="3 8" id="KW-0813">Transport</keyword>
<dbReference type="PANTHER" id="PTHR30477">
    <property type="entry name" value="ABC-TRANSPORTER METAL-BINDING PROTEIN"/>
    <property type="match status" value="1"/>
</dbReference>
<feature type="domain" description="Iron dependent repressor metal binding and dimerisation" evidence="11">
    <location>
        <begin position="371"/>
        <end position="440"/>
    </location>
</feature>
<keyword evidence="5 8" id="KW-0812">Transmembrane</keyword>
<evidence type="ECO:0000313" key="12">
    <source>
        <dbReference type="EMBL" id="QCU89737.1"/>
    </source>
</evidence>
<feature type="transmembrane region" description="Helical" evidence="10">
    <location>
        <begin position="188"/>
        <end position="211"/>
    </location>
</feature>
<evidence type="ECO:0000256" key="5">
    <source>
        <dbReference type="ARBA" id="ARBA00022692"/>
    </source>
</evidence>
<dbReference type="GO" id="GO:0046914">
    <property type="term" value="F:transition metal ion binding"/>
    <property type="evidence" value="ECO:0007669"/>
    <property type="project" value="InterPro"/>
</dbReference>
<accession>A0A4P9K656</accession>
<proteinExistence type="inferred from homology"/>
<evidence type="ECO:0000313" key="13">
    <source>
        <dbReference type="Proteomes" id="UP000304864"/>
    </source>
</evidence>
<dbReference type="SUPFAM" id="SSF47979">
    <property type="entry name" value="Iron-dependent repressor protein, dimerization domain"/>
    <property type="match status" value="1"/>
</dbReference>
<evidence type="ECO:0000256" key="8">
    <source>
        <dbReference type="RuleBase" id="RU003943"/>
    </source>
</evidence>
<dbReference type="EMBL" id="CP040602">
    <property type="protein sequence ID" value="QCU89737.1"/>
    <property type="molecule type" value="Genomic_DNA"/>
</dbReference>
<gene>
    <name evidence="12" type="ORF">FE785_03325</name>
</gene>
<dbReference type="GO" id="GO:0010043">
    <property type="term" value="P:response to zinc ion"/>
    <property type="evidence" value="ECO:0007669"/>
    <property type="project" value="TreeGrafter"/>
</dbReference>
<evidence type="ECO:0000259" key="11">
    <source>
        <dbReference type="Pfam" id="PF02742"/>
    </source>
</evidence>
<dbReference type="GO" id="GO:0055085">
    <property type="term" value="P:transmembrane transport"/>
    <property type="evidence" value="ECO:0007669"/>
    <property type="project" value="InterPro"/>
</dbReference>
<evidence type="ECO:0000256" key="6">
    <source>
        <dbReference type="ARBA" id="ARBA00022989"/>
    </source>
</evidence>
<dbReference type="GO" id="GO:0043190">
    <property type="term" value="C:ATP-binding cassette (ABC) transporter complex"/>
    <property type="evidence" value="ECO:0007669"/>
    <property type="project" value="InterPro"/>
</dbReference>
<keyword evidence="7 10" id="KW-0472">Membrane</keyword>
<evidence type="ECO:0000256" key="3">
    <source>
        <dbReference type="ARBA" id="ARBA00022448"/>
    </source>
</evidence>
<feature type="transmembrane region" description="Helical" evidence="10">
    <location>
        <begin position="55"/>
        <end position="75"/>
    </location>
</feature>
<dbReference type="GO" id="GO:0003700">
    <property type="term" value="F:DNA-binding transcription factor activity"/>
    <property type="evidence" value="ECO:0007669"/>
    <property type="project" value="InterPro"/>
</dbReference>
<dbReference type="Proteomes" id="UP000304864">
    <property type="component" value="Chromosome"/>
</dbReference>
<dbReference type="GO" id="GO:0046983">
    <property type="term" value="F:protein dimerization activity"/>
    <property type="evidence" value="ECO:0007669"/>
    <property type="project" value="InterPro"/>
</dbReference>
<evidence type="ECO:0000256" key="7">
    <source>
        <dbReference type="ARBA" id="ARBA00023136"/>
    </source>
</evidence>
<dbReference type="InterPro" id="IPR037294">
    <property type="entry name" value="ABC_BtuC-like"/>
</dbReference>
<dbReference type="AlphaFoldDB" id="A0A4P9K656"/>
<dbReference type="SMART" id="SM00529">
    <property type="entry name" value="HTH_DTXR"/>
    <property type="match status" value="1"/>
</dbReference>
<keyword evidence="6 10" id="KW-1133">Transmembrane helix</keyword>
<dbReference type="SUPFAM" id="SSF46785">
    <property type="entry name" value="Winged helix' DNA-binding domain"/>
    <property type="match status" value="1"/>
</dbReference>
<comment type="similarity">
    <text evidence="2 8">Belongs to the ABC-3 integral membrane protein family.</text>
</comment>
<dbReference type="CDD" id="cd06550">
    <property type="entry name" value="TM_ABC_iron-siderophores_like"/>
    <property type="match status" value="1"/>
</dbReference>
<dbReference type="InterPro" id="IPR036421">
    <property type="entry name" value="Fe_dep_repressor_sf"/>
</dbReference>
<dbReference type="RefSeq" id="WP_138564392.1">
    <property type="nucleotide sequence ID" value="NZ_CP040602.1"/>
</dbReference>
<dbReference type="Gene3D" id="1.10.10.10">
    <property type="entry name" value="Winged helix-like DNA-binding domain superfamily/Winged helix DNA-binding domain"/>
    <property type="match status" value="1"/>
</dbReference>
<dbReference type="KEGG" id="thig:FE785_03325"/>
<evidence type="ECO:0000256" key="9">
    <source>
        <dbReference type="SAM" id="MobiDB-lite"/>
    </source>
</evidence>
<feature type="transmembrane region" description="Helical" evidence="10">
    <location>
        <begin position="272"/>
        <end position="290"/>
    </location>
</feature>
<comment type="subcellular location">
    <subcellularLocation>
        <location evidence="1 8">Cell membrane</location>
        <topology evidence="1 8">Multi-pass membrane protein</topology>
    </subcellularLocation>
</comment>
<sequence>MQDFELLHPPSLWYNLQLFWQFEDINVLWVLIGSILLGMSASVIGAFAFLRRRSLIGDALAHAALPGVMMAFILFQTREPLVIFSGALVSSFLGFFIIDWLPKNTKIKPDAALAITLSFFFALGLMLLSYIQGLNIDNKSGLDKLLFGQAAAMTSSDITLLGYVAVFTLLCVALFFNKLRLIAFNASYARTLGVSVKFYEILLALLIVMTVVVGLQLVGVVLMAAVLLTPIAAARFWSFNLNSLLALSAFIGALSALISTQISYLAPAMPTGPWMVVSLSVLFILSLLFAPQKGLLKRYLQLRTLRHKVAKENILRTLYKLLERRDFKQHDFNLAEIQSLRNIDTHKLKTWLQRLCKEKLIESSSKGFRLTERGLKHATALTRRHRLWESYLNQQAALTPEQAHLQAERIEHILTASQEQQLAEELAYIEMDPHGNPIPKAEESAKNNDAHRQKLNRAGDSNV</sequence>
<dbReference type="PANTHER" id="PTHR30477:SF3">
    <property type="entry name" value="METAL TRANSPORT SYSTEM MEMBRANE PROTEIN CT_069-RELATED"/>
    <property type="match status" value="1"/>
</dbReference>
<name>A0A4P9K656_9GAMM</name>
<feature type="region of interest" description="Disordered" evidence="9">
    <location>
        <begin position="432"/>
        <end position="463"/>
    </location>
</feature>
<evidence type="ECO:0000256" key="2">
    <source>
        <dbReference type="ARBA" id="ARBA00008034"/>
    </source>
</evidence>
<evidence type="ECO:0000256" key="10">
    <source>
        <dbReference type="SAM" id="Phobius"/>
    </source>
</evidence>
<keyword evidence="4" id="KW-1003">Cell membrane</keyword>
<evidence type="ECO:0000256" key="4">
    <source>
        <dbReference type="ARBA" id="ARBA00022475"/>
    </source>
</evidence>
<feature type="transmembrane region" description="Helical" evidence="10">
    <location>
        <begin position="151"/>
        <end position="176"/>
    </location>
</feature>
<reference evidence="12 13" key="1">
    <citation type="submission" date="2019-05" db="EMBL/GenBank/DDBJ databases">
        <title>Thiomicrorhabdus sediminis sp. nov, a novel sulfur-oxidizing bacterium isolated from coastal sediment.</title>
        <authorList>
            <person name="Liu X."/>
        </authorList>
    </citation>
    <scope>NUCLEOTIDE SEQUENCE [LARGE SCALE GENOMIC DNA]</scope>
    <source>
        <strain evidence="12 13">G1</strain>
    </source>
</reference>
<dbReference type="Gene3D" id="1.10.3470.10">
    <property type="entry name" value="ABC transporter involved in vitamin B12 uptake, BtuC"/>
    <property type="match status" value="1"/>
</dbReference>
<dbReference type="SUPFAM" id="SSF81345">
    <property type="entry name" value="ABC transporter involved in vitamin B12 uptake, BtuC"/>
    <property type="match status" value="1"/>
</dbReference>
<dbReference type="InterPro" id="IPR036388">
    <property type="entry name" value="WH-like_DNA-bd_sf"/>
</dbReference>
<dbReference type="InterPro" id="IPR001626">
    <property type="entry name" value="ABC_TroCD"/>
</dbReference>
<dbReference type="InterPro" id="IPR022689">
    <property type="entry name" value="Iron_dep_repressor"/>
</dbReference>
<dbReference type="InterPro" id="IPR001367">
    <property type="entry name" value="Fe_dep_repressor"/>
</dbReference>
<feature type="transmembrane region" description="Helical" evidence="10">
    <location>
        <begin position="244"/>
        <end position="266"/>
    </location>
</feature>